<organism evidence="7 8">
    <name type="scientific">Reichenbachiella ulvae</name>
    <dbReference type="NCBI Taxonomy" id="2980104"/>
    <lineage>
        <taxon>Bacteria</taxon>
        <taxon>Pseudomonadati</taxon>
        <taxon>Bacteroidota</taxon>
        <taxon>Cytophagia</taxon>
        <taxon>Cytophagales</taxon>
        <taxon>Reichenbachiellaceae</taxon>
        <taxon>Reichenbachiella</taxon>
    </lineage>
</organism>
<keyword evidence="8" id="KW-1185">Reference proteome</keyword>
<dbReference type="Proteomes" id="UP001300692">
    <property type="component" value="Unassembled WGS sequence"/>
</dbReference>
<protein>
    <submittedName>
        <fullName evidence="7">YihY/virulence factor BrkB family protein</fullName>
    </submittedName>
</protein>
<reference evidence="7 8" key="1">
    <citation type="submission" date="2022-10" db="EMBL/GenBank/DDBJ databases">
        <title>Comparative genomics and taxonomic characterization of three novel marine species of genus Reichenbachiella exhibiting antioxidant and polysaccharide degradation activities.</title>
        <authorList>
            <person name="Muhammad N."/>
            <person name="Lee Y.-J."/>
            <person name="Ko J."/>
            <person name="Kim S.-G."/>
        </authorList>
    </citation>
    <scope>NUCLEOTIDE SEQUENCE [LARGE SCALE GENOMIC DNA]</scope>
    <source>
        <strain evidence="7 8">ABR2-5</strain>
    </source>
</reference>
<gene>
    <name evidence="7" type="ORF">N7U62_20575</name>
</gene>
<evidence type="ECO:0000256" key="4">
    <source>
        <dbReference type="ARBA" id="ARBA00022989"/>
    </source>
</evidence>
<dbReference type="InterPro" id="IPR017039">
    <property type="entry name" value="Virul_fac_BrkB"/>
</dbReference>
<keyword evidence="3 6" id="KW-0812">Transmembrane</keyword>
<evidence type="ECO:0000256" key="1">
    <source>
        <dbReference type="ARBA" id="ARBA00004651"/>
    </source>
</evidence>
<keyword evidence="4 6" id="KW-1133">Transmembrane helix</keyword>
<name>A0ABT3CZF7_9BACT</name>
<dbReference type="RefSeq" id="WP_264139995.1">
    <property type="nucleotide sequence ID" value="NZ_JAOYOD010000001.1"/>
</dbReference>
<evidence type="ECO:0000256" key="3">
    <source>
        <dbReference type="ARBA" id="ARBA00022692"/>
    </source>
</evidence>
<sequence>MKLKTYLDRGMEYIQSDVWKRSNEKGIKAIANKLMRILLIIIYEIKKDKIILKASATTYLSILSIVPLVAIVFAISKGFGLEKMIEKELDRLFLGQDVVKDAIFGYAQNMLDNTQGGIIVGVSVLVLFYTVMRLLNNIEEVFNDIWGKQRSRNLIRKFTDYLALLTIAPILIIMSSGVTIFVENKLRSISANSAFEDVMTPVASFFVQLSPFVLIWLLFTMIYVIMPNVKVSFKSGFIAGVIAGSLFQVIQWGFINFSFLMGNYGAVYGGLAVLPLFFVFNQLSWTIVFVGGELSYAVQVESEFIPEEKNIQFSLAERRKIALAVMHAIVKAFEAGEPAYTKMSLSNHLGIPHRFVSNAVNKLVTCGVLTKSLSEDESAHVYVPSLDINKIDMNYVLRKLDEYGVDGLYDERNKEVGIIHQQMKLLRGERESSANNKLLKDL</sequence>
<proteinExistence type="predicted"/>
<evidence type="ECO:0000313" key="7">
    <source>
        <dbReference type="EMBL" id="MCV9389080.1"/>
    </source>
</evidence>
<dbReference type="NCBIfam" id="TIGR00765">
    <property type="entry name" value="yihY_not_rbn"/>
    <property type="match status" value="1"/>
</dbReference>
<evidence type="ECO:0000256" key="6">
    <source>
        <dbReference type="SAM" id="Phobius"/>
    </source>
</evidence>
<feature type="transmembrane region" description="Helical" evidence="6">
    <location>
        <begin position="116"/>
        <end position="135"/>
    </location>
</feature>
<evidence type="ECO:0000313" key="8">
    <source>
        <dbReference type="Proteomes" id="UP001300692"/>
    </source>
</evidence>
<feature type="transmembrane region" description="Helical" evidence="6">
    <location>
        <begin position="261"/>
        <end position="280"/>
    </location>
</feature>
<evidence type="ECO:0000256" key="2">
    <source>
        <dbReference type="ARBA" id="ARBA00022475"/>
    </source>
</evidence>
<accession>A0ABT3CZF7</accession>
<evidence type="ECO:0000256" key="5">
    <source>
        <dbReference type="ARBA" id="ARBA00023136"/>
    </source>
</evidence>
<dbReference type="Pfam" id="PF03631">
    <property type="entry name" value="Virul_fac_BrkB"/>
    <property type="match status" value="1"/>
</dbReference>
<dbReference type="PANTHER" id="PTHR30213">
    <property type="entry name" value="INNER MEMBRANE PROTEIN YHJD"/>
    <property type="match status" value="1"/>
</dbReference>
<feature type="transmembrane region" description="Helical" evidence="6">
    <location>
        <begin position="158"/>
        <end position="182"/>
    </location>
</feature>
<feature type="transmembrane region" description="Helical" evidence="6">
    <location>
        <begin position="202"/>
        <end position="225"/>
    </location>
</feature>
<dbReference type="EMBL" id="JAOYOD010000001">
    <property type="protein sequence ID" value="MCV9389080.1"/>
    <property type="molecule type" value="Genomic_DNA"/>
</dbReference>
<dbReference type="PANTHER" id="PTHR30213:SF0">
    <property type="entry name" value="UPF0761 MEMBRANE PROTEIN YIHY"/>
    <property type="match status" value="1"/>
</dbReference>
<feature type="transmembrane region" description="Helical" evidence="6">
    <location>
        <begin position="237"/>
        <end position="255"/>
    </location>
</feature>
<keyword evidence="2" id="KW-1003">Cell membrane</keyword>
<comment type="subcellular location">
    <subcellularLocation>
        <location evidence="1">Cell membrane</location>
        <topology evidence="1">Multi-pass membrane protein</topology>
    </subcellularLocation>
</comment>
<feature type="transmembrane region" description="Helical" evidence="6">
    <location>
        <begin position="56"/>
        <end position="75"/>
    </location>
</feature>
<keyword evidence="5 6" id="KW-0472">Membrane</keyword>
<comment type="caution">
    <text evidence="7">The sequence shown here is derived from an EMBL/GenBank/DDBJ whole genome shotgun (WGS) entry which is preliminary data.</text>
</comment>